<dbReference type="Proteomes" id="UP000215383">
    <property type="component" value="Chromosome 1"/>
</dbReference>
<dbReference type="CDD" id="cd04645">
    <property type="entry name" value="LbH_gamma_CA_like"/>
    <property type="match status" value="1"/>
</dbReference>
<dbReference type="InterPro" id="IPR047324">
    <property type="entry name" value="LbH_gamma_CA-like"/>
</dbReference>
<protein>
    <submittedName>
        <fullName evidence="1">Carnitine operon protein CaiE</fullName>
    </submittedName>
</protein>
<reference evidence="1 2" key="1">
    <citation type="submission" date="2017-06" db="EMBL/GenBank/DDBJ databases">
        <authorList>
            <consortium name="Pathogen Informatics"/>
        </authorList>
    </citation>
    <scope>NUCLEOTIDE SEQUENCE [LARGE SCALE GENOMIC DNA]</scope>
    <source>
        <strain evidence="1 2">NCTC10570</strain>
    </source>
</reference>
<dbReference type="eggNOG" id="COG0663">
    <property type="taxonomic scope" value="Bacteria"/>
</dbReference>
<dbReference type="InterPro" id="IPR001451">
    <property type="entry name" value="Hexapep"/>
</dbReference>
<evidence type="ECO:0000313" key="2">
    <source>
        <dbReference type="Proteomes" id="UP000215383"/>
    </source>
</evidence>
<evidence type="ECO:0000313" key="1">
    <source>
        <dbReference type="EMBL" id="SNU95152.1"/>
    </source>
</evidence>
<dbReference type="InterPro" id="IPR050484">
    <property type="entry name" value="Transf_Hexapept/Carb_Anhydrase"/>
</dbReference>
<organism evidence="1 2">
    <name type="scientific">Megamonas hypermegale</name>
    <dbReference type="NCBI Taxonomy" id="158847"/>
    <lineage>
        <taxon>Bacteria</taxon>
        <taxon>Bacillati</taxon>
        <taxon>Bacillota</taxon>
        <taxon>Negativicutes</taxon>
        <taxon>Selenomonadales</taxon>
        <taxon>Selenomonadaceae</taxon>
        <taxon>Megamonas</taxon>
    </lineage>
</organism>
<gene>
    <name evidence="1" type="primary">yrdA</name>
    <name evidence="1" type="ORF">SAMEA4364220_00333</name>
</gene>
<dbReference type="OrthoDB" id="9803036at2"/>
<dbReference type="SUPFAM" id="SSF51161">
    <property type="entry name" value="Trimeric LpxA-like enzymes"/>
    <property type="match status" value="1"/>
</dbReference>
<dbReference type="EMBL" id="LT906446">
    <property type="protein sequence ID" value="SNU95152.1"/>
    <property type="molecule type" value="Genomic_DNA"/>
</dbReference>
<proteinExistence type="predicted"/>
<dbReference type="Pfam" id="PF00132">
    <property type="entry name" value="Hexapep"/>
    <property type="match status" value="1"/>
</dbReference>
<dbReference type="RefSeq" id="WP_036254206.1">
    <property type="nucleotide sequence ID" value="NZ_CALXYH010000036.1"/>
</dbReference>
<dbReference type="PANTHER" id="PTHR13061:SF29">
    <property type="entry name" value="GAMMA CARBONIC ANHYDRASE-LIKE 1, MITOCHONDRIAL-RELATED"/>
    <property type="match status" value="1"/>
</dbReference>
<sequence length="172" mass="18598">MIYTYKSHTPKIAKTALVHPSAVIIGDVTIGEHSTVWPGAVLRGDLQPIIVGDYTNIQDNVTVHVMSDAPIHIGSYVTIGHNAVIHCSKVGDNTLIGMGAILLGYGEVGHNSVVGAGTLITEHKKLPNNSMIYGTPAKVIRALREDEIDALHESAIHYNLLAQNYKNEENEK</sequence>
<dbReference type="GeneID" id="78506371"/>
<accession>A0A239TCB8</accession>
<name>A0A239TCB8_9FIRM</name>
<dbReference type="Gene3D" id="2.160.10.10">
    <property type="entry name" value="Hexapeptide repeat proteins"/>
    <property type="match status" value="1"/>
</dbReference>
<dbReference type="InterPro" id="IPR011004">
    <property type="entry name" value="Trimer_LpxA-like_sf"/>
</dbReference>
<dbReference type="PANTHER" id="PTHR13061">
    <property type="entry name" value="DYNACTIN SUBUNIT P25"/>
    <property type="match status" value="1"/>
</dbReference>
<keyword evidence="2" id="KW-1185">Reference proteome</keyword>
<dbReference type="AlphaFoldDB" id="A0A239TCB8"/>